<protein>
    <submittedName>
        <fullName evidence="1">Uncharacterized protein</fullName>
    </submittedName>
</protein>
<accession>A0A665SY94</accession>
<reference evidence="1" key="1">
    <citation type="submission" date="2021-04" db="EMBL/GenBank/DDBJ databases">
        <authorList>
            <consortium name="Wellcome Sanger Institute Data Sharing"/>
        </authorList>
    </citation>
    <scope>NUCLEOTIDE SEQUENCE [LARGE SCALE GENOMIC DNA]</scope>
</reference>
<evidence type="ECO:0000313" key="1">
    <source>
        <dbReference type="Ensembl" id="ENSENLP00000002350.1"/>
    </source>
</evidence>
<dbReference type="Gene3D" id="1.20.1250.10">
    <property type="match status" value="1"/>
</dbReference>
<sequence>MCLSFMIKSFMCVSPRILQDSHISQGKPQDTARWEEALLCQYTMDRLFSFSTLTARVFAAGDPAHHAEGSAQRCM</sequence>
<dbReference type="Proteomes" id="UP000472264">
    <property type="component" value="Chromosome 7"/>
</dbReference>
<dbReference type="AlphaFoldDB" id="A0A665SY94"/>
<evidence type="ECO:0000313" key="2">
    <source>
        <dbReference type="Proteomes" id="UP000472264"/>
    </source>
</evidence>
<name>A0A665SY94_ECHNA</name>
<dbReference type="InterPro" id="IPR009079">
    <property type="entry name" value="4_helix_cytokine-like_core"/>
</dbReference>
<reference evidence="1" key="2">
    <citation type="submission" date="2025-08" db="UniProtKB">
        <authorList>
            <consortium name="Ensembl"/>
        </authorList>
    </citation>
    <scope>IDENTIFICATION</scope>
</reference>
<dbReference type="InParanoid" id="A0A665SY94"/>
<proteinExistence type="predicted"/>
<reference evidence="1" key="3">
    <citation type="submission" date="2025-09" db="UniProtKB">
        <authorList>
            <consortium name="Ensembl"/>
        </authorList>
    </citation>
    <scope>IDENTIFICATION</scope>
</reference>
<dbReference type="Ensembl" id="ENSENLT00000002525.1">
    <property type="protein sequence ID" value="ENSENLP00000002350.1"/>
    <property type="gene ID" value="ENSENLG00000001220.1"/>
</dbReference>
<keyword evidence="2" id="KW-1185">Reference proteome</keyword>
<organism evidence="1 2">
    <name type="scientific">Echeneis naucrates</name>
    <name type="common">Live sharksucker</name>
    <dbReference type="NCBI Taxonomy" id="173247"/>
    <lineage>
        <taxon>Eukaryota</taxon>
        <taxon>Metazoa</taxon>
        <taxon>Chordata</taxon>
        <taxon>Craniata</taxon>
        <taxon>Vertebrata</taxon>
        <taxon>Euteleostomi</taxon>
        <taxon>Actinopterygii</taxon>
        <taxon>Neopterygii</taxon>
        <taxon>Teleostei</taxon>
        <taxon>Neoteleostei</taxon>
        <taxon>Acanthomorphata</taxon>
        <taxon>Carangaria</taxon>
        <taxon>Carangiformes</taxon>
        <taxon>Echeneidae</taxon>
        <taxon>Echeneis</taxon>
    </lineage>
</organism>